<evidence type="ECO:0000256" key="2">
    <source>
        <dbReference type="ARBA" id="ARBA00023043"/>
    </source>
</evidence>
<feature type="repeat" description="ANK" evidence="3">
    <location>
        <begin position="586"/>
        <end position="618"/>
    </location>
</feature>
<dbReference type="Proteomes" id="UP000251714">
    <property type="component" value="Unassembled WGS sequence"/>
</dbReference>
<feature type="repeat" description="ANK" evidence="3">
    <location>
        <begin position="523"/>
        <end position="555"/>
    </location>
</feature>
<name>A0A365NCH2_GIBIN</name>
<dbReference type="SUPFAM" id="SSF48403">
    <property type="entry name" value="Ankyrin repeat"/>
    <property type="match status" value="1"/>
</dbReference>
<gene>
    <name evidence="5" type="ORF">FPRO05_10814</name>
</gene>
<feature type="region of interest" description="Disordered" evidence="4">
    <location>
        <begin position="1"/>
        <end position="20"/>
    </location>
</feature>
<dbReference type="PANTHER" id="PTHR24198:SF165">
    <property type="entry name" value="ANKYRIN REPEAT-CONTAINING PROTEIN-RELATED"/>
    <property type="match status" value="1"/>
</dbReference>
<dbReference type="PROSITE" id="PS50088">
    <property type="entry name" value="ANK_REPEAT"/>
    <property type="match status" value="2"/>
</dbReference>
<keyword evidence="1" id="KW-0677">Repeat</keyword>
<evidence type="ECO:0000313" key="6">
    <source>
        <dbReference type="Proteomes" id="UP000251714"/>
    </source>
</evidence>
<dbReference type="PROSITE" id="PS50297">
    <property type="entry name" value="ANK_REP_REGION"/>
    <property type="match status" value="2"/>
</dbReference>
<organism evidence="5 6">
    <name type="scientific">Gibberella intermedia</name>
    <name type="common">Bulb rot disease fungus</name>
    <name type="synonym">Fusarium proliferatum</name>
    <dbReference type="NCBI Taxonomy" id="948311"/>
    <lineage>
        <taxon>Eukaryota</taxon>
        <taxon>Fungi</taxon>
        <taxon>Dikarya</taxon>
        <taxon>Ascomycota</taxon>
        <taxon>Pezizomycotina</taxon>
        <taxon>Sordariomycetes</taxon>
        <taxon>Hypocreomycetidae</taxon>
        <taxon>Hypocreales</taxon>
        <taxon>Nectriaceae</taxon>
        <taxon>Fusarium</taxon>
        <taxon>Fusarium fujikuroi species complex</taxon>
    </lineage>
</organism>
<dbReference type="Pfam" id="PF12796">
    <property type="entry name" value="Ank_2"/>
    <property type="match status" value="1"/>
</dbReference>
<keyword evidence="2 3" id="KW-0040">ANK repeat</keyword>
<accession>A0A365NCH2</accession>
<feature type="region of interest" description="Disordered" evidence="4">
    <location>
        <begin position="870"/>
        <end position="896"/>
    </location>
</feature>
<comment type="caution">
    <text evidence="5">The sequence shown here is derived from an EMBL/GenBank/DDBJ whole genome shotgun (WGS) entry which is preliminary data.</text>
</comment>
<sequence>MSQTRVADQTGGSFENQGAPSTVTAKDIAVSLSNEALTSVHAMVGQLKRMSTAIKRASMTVYDIRVARDRDSKNDPDQSADHEKLARNIVQYKFQVGSGSVPESLVNEQQALVNGVEFRMRRFADWKRHHKRRMSRERKMVRVQASMMEQPFTGEYESQGVYEPVPQTGDLCGKESTEKGNQGQSTVLSGQSFESKLFEQPSSVSHLTNMSASVRSVMGSTFIDWPRPPRMADATSRTEKVECPYCYDQLEISEECQQYLKMFSSEEQWVKHIRTYHSRGIWICRLEPHKQAESFTEQSTVRQHLEVHHKGMFPKSRIETLLKSMHRLDETNLFEECPLNCLDQPSAAESDRLTQHVANHLLSLAMDSLPERSVASSQSSFLMKDKDQSESSSITQTNATVQEGLNELPRLDFESHEDIELASTTHEMKSIIDEAKGLNTRQDITTWLESLEQEAEVIKTSSFPGRPDYWKILYLVLSFRVRVRTFQARQALSRLSEAASRGDNFTVQTLLEKGVLIDLRGRDGEPALIHAIKNGQAETVKLLLESGADPDIKGKLGDAALVHAARNSNKAIVDMLCSYDADVDENGRRALEAAAMNKDEETVQLLLKNGARFKAADWRLQMIKEASANTSEESSNLTPLHKTVIGQADVYSSMYPSSTVSPEASFISSSAASRVITKDYDSHAETWYEQHVTRPSRETAIVSQEALTIVNNFLDQLLFSFLSSAQALTPSALRQAVTEVLNPKLAKYFINYADERLREHIRDVDEKDYTQRRQGVNDSQEWDLELVWKLTRLRCMASSSLGDMKEEDENIYVEKLAISYDVQVQTIISPAAIIFMTSVIEYMGEFMLIAASQATYYGLHAKPHTNIKESSDTLTKVDEGSRGHLKGPGKKKRGFGPRQPFIKKLCCLFFKLDPRKYQCCAGYDLTNWDRVLQHLKRMHIIRRDHCPKCRKEFGGEFAEAEKNEHVRQDICAEKTALGTGLLLQDEYDDLNGLPGTHEEKWFKAWEKLFGEHPVPHSPFFETVDCILGVQHSTLERELPTILQSFRRDTLARPEGDTTSATMDAILRLLRNPIPTSNSLIHEEAQAVLAPSAPTQTPWLPDIPPSHDSEPWPDTVEPLRPSTGDVYDQPSIQTMEARPFGSQDMSNEVLWRQPLVELDVFADADEIFRQWMNSPDDGHYFEDLENSGHTIE</sequence>
<dbReference type="InterPro" id="IPR036770">
    <property type="entry name" value="Ankyrin_rpt-contain_sf"/>
</dbReference>
<feature type="region of interest" description="Disordered" evidence="4">
    <location>
        <begin position="1099"/>
        <end position="1127"/>
    </location>
</feature>
<evidence type="ECO:0000256" key="3">
    <source>
        <dbReference type="PROSITE-ProRule" id="PRU00023"/>
    </source>
</evidence>
<feature type="compositionally biased region" description="Basic and acidic residues" evidence="4">
    <location>
        <begin position="870"/>
        <end position="882"/>
    </location>
</feature>
<feature type="region of interest" description="Disordered" evidence="4">
    <location>
        <begin position="376"/>
        <end position="396"/>
    </location>
</feature>
<dbReference type="Gene3D" id="1.25.40.20">
    <property type="entry name" value="Ankyrin repeat-containing domain"/>
    <property type="match status" value="1"/>
</dbReference>
<feature type="compositionally biased region" description="Basic residues" evidence="4">
    <location>
        <begin position="883"/>
        <end position="895"/>
    </location>
</feature>
<evidence type="ECO:0000256" key="1">
    <source>
        <dbReference type="ARBA" id="ARBA00022737"/>
    </source>
</evidence>
<dbReference type="PANTHER" id="PTHR24198">
    <property type="entry name" value="ANKYRIN REPEAT AND PROTEIN KINASE DOMAIN-CONTAINING PROTEIN"/>
    <property type="match status" value="1"/>
</dbReference>
<evidence type="ECO:0000256" key="4">
    <source>
        <dbReference type="SAM" id="MobiDB-lite"/>
    </source>
</evidence>
<dbReference type="InterPro" id="IPR002110">
    <property type="entry name" value="Ankyrin_rpt"/>
</dbReference>
<reference evidence="5 6" key="1">
    <citation type="submission" date="2017-12" db="EMBL/GenBank/DDBJ databases">
        <title>Genome sequence of the mycotoxigenic crop pathogen Fusarium proliferatum, strain ITEM 2341 from Date Palm.</title>
        <authorList>
            <person name="Almiman B.F."/>
            <person name="Shittu T.A."/>
            <person name="Muthumeenakshi S."/>
            <person name="Baroncelli R."/>
            <person name="Sreenivasaprasada S."/>
        </authorList>
    </citation>
    <scope>NUCLEOTIDE SEQUENCE [LARGE SCALE GENOMIC DNA]</scope>
    <source>
        <strain evidence="5 6">ITEM 2341</strain>
    </source>
</reference>
<protein>
    <submittedName>
        <fullName evidence="5">Uncharacterized protein</fullName>
    </submittedName>
</protein>
<evidence type="ECO:0000313" key="5">
    <source>
        <dbReference type="EMBL" id="RBA18521.1"/>
    </source>
</evidence>
<dbReference type="Pfam" id="PF13637">
    <property type="entry name" value="Ank_4"/>
    <property type="match status" value="1"/>
</dbReference>
<dbReference type="EMBL" id="PKMI01000014">
    <property type="protein sequence ID" value="RBA18521.1"/>
    <property type="molecule type" value="Genomic_DNA"/>
</dbReference>
<proteinExistence type="predicted"/>
<dbReference type="AlphaFoldDB" id="A0A365NCH2"/>
<dbReference type="SMART" id="SM00248">
    <property type="entry name" value="ANK"/>
    <property type="match status" value="4"/>
</dbReference>